<reference evidence="1 2" key="2">
    <citation type="submission" date="2009-02" db="EMBL/GenBank/DDBJ databases">
        <title>Draft genome sequence of Clostridium methylpentosum (DSM 5476).</title>
        <authorList>
            <person name="Sudarsanam P."/>
            <person name="Ley R."/>
            <person name="Guruge J."/>
            <person name="Turnbaugh P.J."/>
            <person name="Mahowald M."/>
            <person name="Liep D."/>
            <person name="Gordon J."/>
        </authorList>
    </citation>
    <scope>NUCLEOTIDE SEQUENCE [LARGE SCALE GENOMIC DNA]</scope>
    <source>
        <strain evidence="1 2">DSM 5476</strain>
    </source>
</reference>
<dbReference type="Proteomes" id="UP000003340">
    <property type="component" value="Unassembled WGS sequence"/>
</dbReference>
<organism evidence="1 2">
    <name type="scientific">[Clostridium] methylpentosum DSM 5476</name>
    <dbReference type="NCBI Taxonomy" id="537013"/>
    <lineage>
        <taxon>Bacteria</taxon>
        <taxon>Bacillati</taxon>
        <taxon>Bacillota</taxon>
        <taxon>Clostridia</taxon>
        <taxon>Eubacteriales</taxon>
        <taxon>Oscillospiraceae</taxon>
        <taxon>Oscillospiraceae incertae sedis</taxon>
    </lineage>
</organism>
<gene>
    <name evidence="1" type="ORF">CLOSTMETH_03705</name>
</gene>
<accession>C0EIL0</accession>
<comment type="caution">
    <text evidence="1">The sequence shown here is derived from an EMBL/GenBank/DDBJ whole genome shotgun (WGS) entry which is preliminary data.</text>
</comment>
<dbReference type="AlphaFoldDB" id="C0EIL0"/>
<protein>
    <submittedName>
        <fullName evidence="1">Uncharacterized protein</fullName>
    </submittedName>
</protein>
<name>C0EIL0_9FIRM</name>
<dbReference type="EMBL" id="ACEC01000127">
    <property type="protein sequence ID" value="EEG28702.1"/>
    <property type="molecule type" value="Genomic_DNA"/>
</dbReference>
<sequence>MKKAGLPACHALKIWTDSVSNRRSVVSSTDRKGEKRLHGVHSFPWKKMESGESCDSESNAQDWWKLFCKDSWPTGVFSSGKSVEKRPAQGVFAV</sequence>
<evidence type="ECO:0000313" key="1">
    <source>
        <dbReference type="EMBL" id="EEG28702.1"/>
    </source>
</evidence>
<reference evidence="1 2" key="1">
    <citation type="submission" date="2009-01" db="EMBL/GenBank/DDBJ databases">
        <authorList>
            <person name="Fulton L."/>
            <person name="Clifton S."/>
            <person name="Fulton B."/>
            <person name="Xu J."/>
            <person name="Minx P."/>
            <person name="Pepin K.H."/>
            <person name="Johnson M."/>
            <person name="Bhonagiri V."/>
            <person name="Nash W.E."/>
            <person name="Mardis E.R."/>
            <person name="Wilson R.K."/>
        </authorList>
    </citation>
    <scope>NUCLEOTIDE SEQUENCE [LARGE SCALE GENOMIC DNA]</scope>
    <source>
        <strain evidence="1 2">DSM 5476</strain>
    </source>
</reference>
<dbReference type="HOGENOM" id="CLU_2381118_0_0_9"/>
<keyword evidence="2" id="KW-1185">Reference proteome</keyword>
<evidence type="ECO:0000313" key="2">
    <source>
        <dbReference type="Proteomes" id="UP000003340"/>
    </source>
</evidence>
<proteinExistence type="predicted"/>